<gene>
    <name evidence="3" type="ORF">SAMN05216179_3427</name>
</gene>
<dbReference type="STRING" id="1027249.SAMN05216179_3427"/>
<dbReference type="CDD" id="cd03349">
    <property type="entry name" value="LbH_XAT"/>
    <property type="match status" value="1"/>
</dbReference>
<name>A0A1M7QPQ6_9BACI</name>
<keyword evidence="4" id="KW-1185">Reference proteome</keyword>
<dbReference type="InterPro" id="IPR017694">
    <property type="entry name" value="Phosphonate_tfrase_rpt"/>
</dbReference>
<evidence type="ECO:0000256" key="2">
    <source>
        <dbReference type="ARBA" id="ARBA00022737"/>
    </source>
</evidence>
<dbReference type="InterPro" id="IPR001451">
    <property type="entry name" value="Hexapep"/>
</dbReference>
<dbReference type="Pfam" id="PF00132">
    <property type="entry name" value="Hexapep"/>
    <property type="match status" value="1"/>
</dbReference>
<organism evidence="3 4">
    <name type="scientific">Gracilibacillus kekensis</name>
    <dbReference type="NCBI Taxonomy" id="1027249"/>
    <lineage>
        <taxon>Bacteria</taxon>
        <taxon>Bacillati</taxon>
        <taxon>Bacillota</taxon>
        <taxon>Bacilli</taxon>
        <taxon>Bacillales</taxon>
        <taxon>Bacillaceae</taxon>
        <taxon>Gracilibacillus</taxon>
    </lineage>
</organism>
<dbReference type="PROSITE" id="PS00101">
    <property type="entry name" value="HEXAPEP_TRANSFERASES"/>
    <property type="match status" value="1"/>
</dbReference>
<sequence length="214" mass="24248">MNVNTTVQKKLTKTPTIHANTKIVDSDIGEWTDIGENSKIMESYLGDYSYTAGDVQIIYADIGKFCSIASHVRVNPGNHPTWRVTQHHATYRSVQYGFAEQDDHEFFDWRRSHRVTIGHDVWIGHNAIIMPGVSIGNGAVIGAGAVVTKDIEPYTIAVGVPAEPKSERFSRHIAAQLQEIAWWNWPRETLEERFQDLKDLDLFLAKYAEEASRH</sequence>
<accession>A0A1M7QPQ6</accession>
<dbReference type="Proteomes" id="UP000184184">
    <property type="component" value="Unassembled WGS sequence"/>
</dbReference>
<reference evidence="3 4" key="1">
    <citation type="submission" date="2016-11" db="EMBL/GenBank/DDBJ databases">
        <authorList>
            <person name="Jaros S."/>
            <person name="Januszkiewicz K."/>
            <person name="Wedrychowicz H."/>
        </authorList>
    </citation>
    <scope>NUCLEOTIDE SEQUENCE [LARGE SCALE GENOMIC DNA]</scope>
    <source>
        <strain evidence="3 4">CGMCC 1.10681</strain>
    </source>
</reference>
<dbReference type="NCBIfam" id="TIGR03308">
    <property type="entry name" value="phn_thr-fam"/>
    <property type="match status" value="1"/>
</dbReference>
<dbReference type="InterPro" id="IPR050179">
    <property type="entry name" value="Trans_hexapeptide_repeat"/>
</dbReference>
<evidence type="ECO:0000313" key="4">
    <source>
        <dbReference type="Proteomes" id="UP000184184"/>
    </source>
</evidence>
<dbReference type="EMBL" id="FRCZ01000008">
    <property type="protein sequence ID" value="SHN33409.1"/>
    <property type="molecule type" value="Genomic_DNA"/>
</dbReference>
<evidence type="ECO:0000256" key="1">
    <source>
        <dbReference type="ARBA" id="ARBA00022679"/>
    </source>
</evidence>
<dbReference type="GO" id="GO:0016740">
    <property type="term" value="F:transferase activity"/>
    <property type="evidence" value="ECO:0007669"/>
    <property type="project" value="UniProtKB-KW"/>
</dbReference>
<keyword evidence="2" id="KW-0677">Repeat</keyword>
<evidence type="ECO:0000313" key="3">
    <source>
        <dbReference type="EMBL" id="SHN33409.1"/>
    </source>
</evidence>
<dbReference type="SUPFAM" id="SSF51161">
    <property type="entry name" value="Trimeric LpxA-like enzymes"/>
    <property type="match status" value="1"/>
</dbReference>
<proteinExistence type="predicted"/>
<dbReference type="AlphaFoldDB" id="A0A1M7QPQ6"/>
<dbReference type="PANTHER" id="PTHR43300">
    <property type="entry name" value="ACETYLTRANSFERASE"/>
    <property type="match status" value="1"/>
</dbReference>
<protein>
    <recommendedName>
        <fullName evidence="5">Phosphonate metabolim protein, transferase hexapeptide repeat family</fullName>
    </recommendedName>
</protein>
<dbReference type="PANTHER" id="PTHR43300:SF11">
    <property type="entry name" value="ACETYLTRANSFERASE RV3034C-RELATED"/>
    <property type="match status" value="1"/>
</dbReference>
<dbReference type="InterPro" id="IPR018357">
    <property type="entry name" value="Hexapep_transf_CS"/>
</dbReference>
<keyword evidence="1" id="KW-0808">Transferase</keyword>
<evidence type="ECO:0008006" key="5">
    <source>
        <dbReference type="Google" id="ProtNLM"/>
    </source>
</evidence>
<dbReference type="RefSeq" id="WP_073203040.1">
    <property type="nucleotide sequence ID" value="NZ_FRCZ01000008.1"/>
</dbReference>
<dbReference type="Gene3D" id="2.160.10.10">
    <property type="entry name" value="Hexapeptide repeat proteins"/>
    <property type="match status" value="1"/>
</dbReference>
<dbReference type="InterPro" id="IPR011004">
    <property type="entry name" value="Trimer_LpxA-like_sf"/>
</dbReference>